<comment type="subcellular location">
    <subcellularLocation>
        <location evidence="8">Cytoplasm</location>
    </subcellularLocation>
</comment>
<dbReference type="Pfam" id="PF01648">
    <property type="entry name" value="ACPS"/>
    <property type="match status" value="1"/>
</dbReference>
<dbReference type="InterPro" id="IPR037143">
    <property type="entry name" value="4-PPantetheinyl_Trfase_dom_sf"/>
</dbReference>
<gene>
    <name evidence="8 10" type="primary">acpS</name>
    <name evidence="10" type="ORF">I8J29_05910</name>
</gene>
<accession>A0ABS3W5Z9</accession>
<dbReference type="InterPro" id="IPR002582">
    <property type="entry name" value="ACPS"/>
</dbReference>
<dbReference type="NCBIfam" id="TIGR00556">
    <property type="entry name" value="pantethn_trn"/>
    <property type="match status" value="1"/>
</dbReference>
<evidence type="ECO:0000256" key="4">
    <source>
        <dbReference type="ARBA" id="ARBA00022832"/>
    </source>
</evidence>
<keyword evidence="11" id="KW-1185">Reference proteome</keyword>
<dbReference type="EC" id="2.7.8.7" evidence="8"/>
<keyword evidence="7 8" id="KW-0275">Fatty acid biosynthesis</keyword>
<evidence type="ECO:0000256" key="8">
    <source>
        <dbReference type="HAMAP-Rule" id="MF_00101"/>
    </source>
</evidence>
<name>A0ABS3W5Z9_9BACL</name>
<dbReference type="NCBIfam" id="TIGR00516">
    <property type="entry name" value="acpS"/>
    <property type="match status" value="1"/>
</dbReference>
<evidence type="ECO:0000256" key="3">
    <source>
        <dbReference type="ARBA" id="ARBA00022723"/>
    </source>
</evidence>
<comment type="function">
    <text evidence="8">Transfers the 4'-phosphopantetheine moiety from coenzyme A to a Ser of acyl-carrier-protein.</text>
</comment>
<dbReference type="Gene3D" id="3.90.470.20">
    <property type="entry name" value="4'-phosphopantetheinyl transferase domain"/>
    <property type="match status" value="1"/>
</dbReference>
<feature type="binding site" evidence="8">
    <location>
        <position position="8"/>
    </location>
    <ligand>
        <name>Mg(2+)</name>
        <dbReference type="ChEBI" id="CHEBI:18420"/>
    </ligand>
</feature>
<protein>
    <recommendedName>
        <fullName evidence="8">Holo-[acyl-carrier-protein] synthase</fullName>
        <shortName evidence="8">Holo-ACP synthase</shortName>
        <ecNumber evidence="8">2.7.8.7</ecNumber>
    </recommendedName>
    <alternativeName>
        <fullName evidence="8">4'-phosphopantetheinyl transferase AcpS</fullName>
    </alternativeName>
</protein>
<organism evidence="10 11">
    <name type="scientific">Paenibacillus artemisiicola</name>
    <dbReference type="NCBI Taxonomy" id="1172618"/>
    <lineage>
        <taxon>Bacteria</taxon>
        <taxon>Bacillati</taxon>
        <taxon>Bacillota</taxon>
        <taxon>Bacilli</taxon>
        <taxon>Bacillales</taxon>
        <taxon>Paenibacillaceae</taxon>
        <taxon>Paenibacillus</taxon>
    </lineage>
</organism>
<evidence type="ECO:0000313" key="10">
    <source>
        <dbReference type="EMBL" id="MBO7743723.1"/>
    </source>
</evidence>
<keyword evidence="3 8" id="KW-0479">Metal-binding</keyword>
<dbReference type="HAMAP" id="MF_00101">
    <property type="entry name" value="AcpS"/>
    <property type="match status" value="1"/>
</dbReference>
<feature type="binding site" evidence="8">
    <location>
        <position position="60"/>
    </location>
    <ligand>
        <name>Mg(2+)</name>
        <dbReference type="ChEBI" id="CHEBI:18420"/>
    </ligand>
</feature>
<evidence type="ECO:0000256" key="5">
    <source>
        <dbReference type="ARBA" id="ARBA00022842"/>
    </source>
</evidence>
<reference evidence="10 11" key="1">
    <citation type="submission" date="2021-03" db="EMBL/GenBank/DDBJ databases">
        <title>Paenibacillus artemisicola MWE-103 whole genome sequence.</title>
        <authorList>
            <person name="Ham Y.J."/>
        </authorList>
    </citation>
    <scope>NUCLEOTIDE SEQUENCE [LARGE SCALE GENOMIC DNA]</scope>
    <source>
        <strain evidence="10 11">MWE-103</strain>
    </source>
</reference>
<comment type="cofactor">
    <cofactor evidence="8">
        <name>Mg(2+)</name>
        <dbReference type="ChEBI" id="CHEBI:18420"/>
    </cofactor>
</comment>
<evidence type="ECO:0000256" key="6">
    <source>
        <dbReference type="ARBA" id="ARBA00023098"/>
    </source>
</evidence>
<feature type="domain" description="4'-phosphopantetheinyl transferase" evidence="9">
    <location>
        <begin position="4"/>
        <end position="95"/>
    </location>
</feature>
<comment type="caution">
    <text evidence="10">The sequence shown here is derived from an EMBL/GenBank/DDBJ whole genome shotgun (WGS) entry which is preliminary data.</text>
</comment>
<proteinExistence type="inferred from homology"/>
<dbReference type="InterPro" id="IPR008278">
    <property type="entry name" value="4-PPantetheinyl_Trfase_dom"/>
</dbReference>
<evidence type="ECO:0000256" key="2">
    <source>
        <dbReference type="ARBA" id="ARBA00022679"/>
    </source>
</evidence>
<comment type="similarity">
    <text evidence="8">Belongs to the P-Pant transferase superfamily. AcpS family.</text>
</comment>
<keyword evidence="2 8" id="KW-0808">Transferase</keyword>
<dbReference type="EMBL" id="JAGGDJ010000003">
    <property type="protein sequence ID" value="MBO7743723.1"/>
    <property type="molecule type" value="Genomic_DNA"/>
</dbReference>
<evidence type="ECO:0000313" key="11">
    <source>
        <dbReference type="Proteomes" id="UP000670947"/>
    </source>
</evidence>
<keyword evidence="8" id="KW-0963">Cytoplasm</keyword>
<keyword evidence="1 8" id="KW-0444">Lipid biosynthesis</keyword>
<evidence type="ECO:0000256" key="7">
    <source>
        <dbReference type="ARBA" id="ARBA00023160"/>
    </source>
</evidence>
<evidence type="ECO:0000256" key="1">
    <source>
        <dbReference type="ARBA" id="ARBA00022516"/>
    </source>
</evidence>
<dbReference type="GO" id="GO:0008897">
    <property type="term" value="F:holo-[acyl-carrier-protein] synthase activity"/>
    <property type="evidence" value="ECO:0007669"/>
    <property type="project" value="UniProtKB-EC"/>
</dbReference>
<keyword evidence="4 8" id="KW-0276">Fatty acid metabolism</keyword>
<evidence type="ECO:0000259" key="9">
    <source>
        <dbReference type="Pfam" id="PF01648"/>
    </source>
</evidence>
<dbReference type="RefSeq" id="WP_208846762.1">
    <property type="nucleotide sequence ID" value="NZ_JAGGDJ010000003.1"/>
</dbReference>
<dbReference type="SUPFAM" id="SSF56214">
    <property type="entry name" value="4'-phosphopantetheinyl transferase"/>
    <property type="match status" value="1"/>
</dbReference>
<dbReference type="InterPro" id="IPR004568">
    <property type="entry name" value="Ppantetheine-prot_Trfase_dom"/>
</dbReference>
<comment type="catalytic activity">
    <reaction evidence="8">
        <text>apo-[ACP] + CoA = holo-[ACP] + adenosine 3',5'-bisphosphate + H(+)</text>
        <dbReference type="Rhea" id="RHEA:12068"/>
        <dbReference type="Rhea" id="RHEA-COMP:9685"/>
        <dbReference type="Rhea" id="RHEA-COMP:9690"/>
        <dbReference type="ChEBI" id="CHEBI:15378"/>
        <dbReference type="ChEBI" id="CHEBI:29999"/>
        <dbReference type="ChEBI" id="CHEBI:57287"/>
        <dbReference type="ChEBI" id="CHEBI:58343"/>
        <dbReference type="ChEBI" id="CHEBI:64479"/>
        <dbReference type="EC" id="2.7.8.7"/>
    </reaction>
</comment>
<keyword evidence="6 8" id="KW-0443">Lipid metabolism</keyword>
<sequence>MIHGIGHDLASLERIERILLGEAGQRFRERILTARERELAASYGGTRLIEFVGGRFAAKEAVSKAFGCGIGGTLRFHDIEIDRAPGGKPLCRLTASAWERLGLRAADMTIHVSVTHDRALASAYVVAERRASSTSA</sequence>
<dbReference type="Proteomes" id="UP000670947">
    <property type="component" value="Unassembled WGS sequence"/>
</dbReference>
<keyword evidence="5 8" id="KW-0460">Magnesium</keyword>